<evidence type="ECO:0000313" key="1">
    <source>
        <dbReference type="EMBL" id="KIK04878.1"/>
    </source>
</evidence>
<dbReference type="EMBL" id="KN838565">
    <property type="protein sequence ID" value="KIK04878.1"/>
    <property type="molecule type" value="Genomic_DNA"/>
</dbReference>
<proteinExistence type="predicted"/>
<evidence type="ECO:0000313" key="2">
    <source>
        <dbReference type="Proteomes" id="UP000054477"/>
    </source>
</evidence>
<protein>
    <submittedName>
        <fullName evidence="1">Uncharacterized protein</fullName>
    </submittedName>
</protein>
<organism evidence="1 2">
    <name type="scientific">Laccaria amethystina LaAM-08-1</name>
    <dbReference type="NCBI Taxonomy" id="1095629"/>
    <lineage>
        <taxon>Eukaryota</taxon>
        <taxon>Fungi</taxon>
        <taxon>Dikarya</taxon>
        <taxon>Basidiomycota</taxon>
        <taxon>Agaricomycotina</taxon>
        <taxon>Agaricomycetes</taxon>
        <taxon>Agaricomycetidae</taxon>
        <taxon>Agaricales</taxon>
        <taxon>Agaricineae</taxon>
        <taxon>Hydnangiaceae</taxon>
        <taxon>Laccaria</taxon>
    </lineage>
</organism>
<dbReference type="HOGENOM" id="CLU_2043650_0_0_1"/>
<reference evidence="2" key="2">
    <citation type="submission" date="2015-01" db="EMBL/GenBank/DDBJ databases">
        <title>Evolutionary Origins and Diversification of the Mycorrhizal Mutualists.</title>
        <authorList>
            <consortium name="DOE Joint Genome Institute"/>
            <consortium name="Mycorrhizal Genomics Consortium"/>
            <person name="Kohler A."/>
            <person name="Kuo A."/>
            <person name="Nagy L.G."/>
            <person name="Floudas D."/>
            <person name="Copeland A."/>
            <person name="Barry K.W."/>
            <person name="Cichocki N."/>
            <person name="Veneault-Fourrey C."/>
            <person name="LaButti K."/>
            <person name="Lindquist E.A."/>
            <person name="Lipzen A."/>
            <person name="Lundell T."/>
            <person name="Morin E."/>
            <person name="Murat C."/>
            <person name="Riley R."/>
            <person name="Ohm R."/>
            <person name="Sun H."/>
            <person name="Tunlid A."/>
            <person name="Henrissat B."/>
            <person name="Grigoriev I.V."/>
            <person name="Hibbett D.S."/>
            <person name="Martin F."/>
        </authorList>
    </citation>
    <scope>NUCLEOTIDE SEQUENCE [LARGE SCALE GENOMIC DNA]</scope>
    <source>
        <strain evidence="2">LaAM-08-1</strain>
    </source>
</reference>
<dbReference type="AlphaFoldDB" id="A0A0C9YA16"/>
<sequence length="121" mass="13121">TSFTALPQHRHEASYSHALQGASHTLHILVPAPDLQSSGSTSTPVWGYVIIAICEYSSLITCPNFYRISVVRRVGKGSIPVHLLPNLQVLPPPPVSFIILLKALRTIKQALAASVFQVDPT</sequence>
<reference evidence="1 2" key="1">
    <citation type="submission" date="2014-04" db="EMBL/GenBank/DDBJ databases">
        <authorList>
            <consortium name="DOE Joint Genome Institute"/>
            <person name="Kuo A."/>
            <person name="Kohler A."/>
            <person name="Nagy L.G."/>
            <person name="Floudas D."/>
            <person name="Copeland A."/>
            <person name="Barry K.W."/>
            <person name="Cichocki N."/>
            <person name="Veneault-Fourrey C."/>
            <person name="LaButti K."/>
            <person name="Lindquist E.A."/>
            <person name="Lipzen A."/>
            <person name="Lundell T."/>
            <person name="Morin E."/>
            <person name="Murat C."/>
            <person name="Sun H."/>
            <person name="Tunlid A."/>
            <person name="Henrissat B."/>
            <person name="Grigoriev I.V."/>
            <person name="Hibbett D.S."/>
            <person name="Martin F."/>
            <person name="Nordberg H.P."/>
            <person name="Cantor M.N."/>
            <person name="Hua S.X."/>
        </authorList>
    </citation>
    <scope>NUCLEOTIDE SEQUENCE [LARGE SCALE GENOMIC DNA]</scope>
    <source>
        <strain evidence="1 2">LaAM-08-1</strain>
    </source>
</reference>
<dbReference type="Proteomes" id="UP000054477">
    <property type="component" value="Unassembled WGS sequence"/>
</dbReference>
<feature type="non-terminal residue" evidence="1">
    <location>
        <position position="1"/>
    </location>
</feature>
<gene>
    <name evidence="1" type="ORF">K443DRAFT_645268</name>
</gene>
<accession>A0A0C9YA16</accession>
<keyword evidence="2" id="KW-1185">Reference proteome</keyword>
<name>A0A0C9YA16_9AGAR</name>